<name>A0ABX5LKY4_9BACT</name>
<evidence type="ECO:0000313" key="2">
    <source>
        <dbReference type="EMBL" id="PWL01142.1"/>
    </source>
</evidence>
<dbReference type="EMBL" id="QGHD01000011">
    <property type="protein sequence ID" value="PWL01142.1"/>
    <property type="molecule type" value="Genomic_DNA"/>
</dbReference>
<accession>A0ABX5LKY4</accession>
<protein>
    <submittedName>
        <fullName evidence="2">Uncharacterized protein</fullName>
    </submittedName>
</protein>
<dbReference type="Proteomes" id="UP000245523">
    <property type="component" value="Unassembled WGS sequence"/>
</dbReference>
<reference evidence="2 3" key="1">
    <citation type="submission" date="2018-05" db="EMBL/GenBank/DDBJ databases">
        <title>Animal gut microbial communities from fecal samples from Wisconsin, USA.</title>
        <authorList>
            <person name="Neumann A."/>
        </authorList>
    </citation>
    <scope>NUCLEOTIDE SEQUENCE [LARGE SCALE GENOMIC DNA]</scope>
    <source>
        <strain evidence="2 3">UWS4</strain>
    </source>
</reference>
<evidence type="ECO:0000313" key="3">
    <source>
        <dbReference type="Proteomes" id="UP000245523"/>
    </source>
</evidence>
<keyword evidence="3" id="KW-1185">Reference proteome</keyword>
<organism evidence="2 3">
    <name type="scientific">Hallerella porci</name>
    <dbReference type="NCBI Taxonomy" id="1945871"/>
    <lineage>
        <taxon>Bacteria</taxon>
        <taxon>Pseudomonadati</taxon>
        <taxon>Fibrobacterota</taxon>
        <taxon>Fibrobacteria</taxon>
        <taxon>Fibrobacterales</taxon>
        <taxon>Fibrobacteraceae</taxon>
        <taxon>Hallerella</taxon>
    </lineage>
</organism>
<proteinExistence type="predicted"/>
<gene>
    <name evidence="2" type="ORF">B0H50_11116</name>
</gene>
<feature type="chain" id="PRO_5045658561" evidence="1">
    <location>
        <begin position="22"/>
        <end position="252"/>
    </location>
</feature>
<feature type="signal peptide" evidence="1">
    <location>
        <begin position="1"/>
        <end position="21"/>
    </location>
</feature>
<evidence type="ECO:0000256" key="1">
    <source>
        <dbReference type="SAM" id="SignalP"/>
    </source>
</evidence>
<dbReference type="PROSITE" id="PS51257">
    <property type="entry name" value="PROKAR_LIPOPROTEIN"/>
    <property type="match status" value="1"/>
</dbReference>
<comment type="caution">
    <text evidence="2">The sequence shown here is derived from an EMBL/GenBank/DDBJ whole genome shotgun (WGS) entry which is preliminary data.</text>
</comment>
<dbReference type="RefSeq" id="WP_146129189.1">
    <property type="nucleotide sequence ID" value="NZ_QGHD01000011.1"/>
</dbReference>
<sequence>MNKLIFILTCLFLLSCGIDMGLDDSCPECSSRDCYAACKSHDDCDSRDVKLTRKIHYASMIYFIRLYLENELYKNAAIVQFKEGLQIQKNDNTKSTLTSQGYEVITSKQASTKCYSLPRYIYKSNHQTVNYDSKITLPLDSNNFVHFELKDANSVVKKFDIDLTPYKTFYKQIGDSIQITFPSKQAYFIATLNDSEFRVNADTATTPTIVGLDSLSKSHIYLFDSFGMNTVVGRDSFTVRVDINLKPENGIE</sequence>
<keyword evidence="1" id="KW-0732">Signal</keyword>